<dbReference type="Proteomes" id="UP001144036">
    <property type="component" value="Unassembled WGS sequence"/>
</dbReference>
<dbReference type="InterPro" id="IPR000045">
    <property type="entry name" value="Prepilin_IV_endopep_pep"/>
</dbReference>
<evidence type="ECO:0000313" key="5">
    <source>
        <dbReference type="EMBL" id="MDA0633207.1"/>
    </source>
</evidence>
<sequence>MLVHPAAHDLHSAAHGPVPASASGPEPGPGLWLVLGVAALVLLGLVAGCYVRTLAGAFEADPADPRAEGRAAVRAALRTVPVPAWPPTHELITAAVLALVVWRAGWPYAYAAVAGTALAVIDRRTTRLPDVLTLPSYPILAVTLLPTGELPRALLGGLALAACYGLLWLIRPADLGLGDVKLAGLIGMACAAAGWQPWAVAAVGGQLLGALYAVLLLVSRRGGRRTEFPFGPFMLLGALAALCLPH</sequence>
<feature type="transmembrane region" description="Helical" evidence="3">
    <location>
        <begin position="31"/>
        <end position="51"/>
    </location>
</feature>
<dbReference type="Gene3D" id="1.20.120.1220">
    <property type="match status" value="1"/>
</dbReference>
<feature type="transmembrane region" description="Helical" evidence="3">
    <location>
        <begin position="153"/>
        <end position="170"/>
    </location>
</feature>
<gene>
    <name evidence="5" type="ORF">OUY22_07220</name>
</gene>
<dbReference type="RefSeq" id="WP_270154008.1">
    <property type="nucleotide sequence ID" value="NZ_JAPNNL010000018.1"/>
</dbReference>
<evidence type="ECO:0000313" key="6">
    <source>
        <dbReference type="Proteomes" id="UP001144036"/>
    </source>
</evidence>
<dbReference type="EMBL" id="JAPNNL010000018">
    <property type="protein sequence ID" value="MDA0633207.1"/>
    <property type="molecule type" value="Genomic_DNA"/>
</dbReference>
<reference evidence="5" key="1">
    <citation type="submission" date="2022-11" db="EMBL/GenBank/DDBJ databases">
        <title>Nonomuraea corallina sp. nov., a new species of the genus Nonomuraea isolated from sea side sediment in Thai sea.</title>
        <authorList>
            <person name="Ngamcharungchit C."/>
            <person name="Matsumoto A."/>
            <person name="Suriyachadkun C."/>
            <person name="Panbangred W."/>
            <person name="Inahashi Y."/>
            <person name="Intra B."/>
        </authorList>
    </citation>
    <scope>NUCLEOTIDE SEQUENCE</scope>
    <source>
        <strain evidence="5">MCN248</strain>
    </source>
</reference>
<comment type="similarity">
    <text evidence="1">Belongs to the peptidase A24 family.</text>
</comment>
<accession>A0ABT4S7M0</accession>
<name>A0ABT4S7M0_9ACTN</name>
<dbReference type="PANTHER" id="PTHR30487:SF0">
    <property type="entry name" value="PREPILIN LEADER PEPTIDASE_N-METHYLTRANSFERASE-RELATED"/>
    <property type="match status" value="1"/>
</dbReference>
<protein>
    <submittedName>
        <fullName evidence="5">A24 family peptidase</fullName>
    </submittedName>
</protein>
<evidence type="ECO:0000256" key="3">
    <source>
        <dbReference type="SAM" id="Phobius"/>
    </source>
</evidence>
<organism evidence="5 6">
    <name type="scientific">Nonomuraea corallina</name>
    <dbReference type="NCBI Taxonomy" id="2989783"/>
    <lineage>
        <taxon>Bacteria</taxon>
        <taxon>Bacillati</taxon>
        <taxon>Actinomycetota</taxon>
        <taxon>Actinomycetes</taxon>
        <taxon>Streptosporangiales</taxon>
        <taxon>Streptosporangiaceae</taxon>
        <taxon>Nonomuraea</taxon>
    </lineage>
</organism>
<evidence type="ECO:0000259" key="4">
    <source>
        <dbReference type="Pfam" id="PF01478"/>
    </source>
</evidence>
<evidence type="ECO:0000256" key="2">
    <source>
        <dbReference type="SAM" id="MobiDB-lite"/>
    </source>
</evidence>
<feature type="transmembrane region" description="Helical" evidence="3">
    <location>
        <begin position="198"/>
        <end position="218"/>
    </location>
</feature>
<dbReference type="InterPro" id="IPR050882">
    <property type="entry name" value="Prepilin_peptidase/N-MTase"/>
</dbReference>
<keyword evidence="3" id="KW-1133">Transmembrane helix</keyword>
<feature type="compositionally biased region" description="Basic and acidic residues" evidence="2">
    <location>
        <begin position="1"/>
        <end position="12"/>
    </location>
</feature>
<dbReference type="PANTHER" id="PTHR30487">
    <property type="entry name" value="TYPE 4 PREPILIN-LIKE PROTEINS LEADER PEPTIDE-PROCESSING ENZYME"/>
    <property type="match status" value="1"/>
</dbReference>
<keyword evidence="3" id="KW-0472">Membrane</keyword>
<proteinExistence type="inferred from homology"/>
<feature type="domain" description="Prepilin type IV endopeptidase peptidase" evidence="4">
    <location>
        <begin position="113"/>
        <end position="214"/>
    </location>
</feature>
<keyword evidence="3" id="KW-0812">Transmembrane</keyword>
<dbReference type="Pfam" id="PF01478">
    <property type="entry name" value="Peptidase_A24"/>
    <property type="match status" value="1"/>
</dbReference>
<comment type="caution">
    <text evidence="5">The sequence shown here is derived from an EMBL/GenBank/DDBJ whole genome shotgun (WGS) entry which is preliminary data.</text>
</comment>
<feature type="region of interest" description="Disordered" evidence="2">
    <location>
        <begin position="1"/>
        <end position="22"/>
    </location>
</feature>
<evidence type="ECO:0000256" key="1">
    <source>
        <dbReference type="ARBA" id="ARBA00005801"/>
    </source>
</evidence>
<keyword evidence="6" id="KW-1185">Reference proteome</keyword>